<feature type="region of interest" description="Disordered" evidence="1">
    <location>
        <begin position="145"/>
        <end position="182"/>
    </location>
</feature>
<feature type="compositionally biased region" description="Basic and acidic residues" evidence="1">
    <location>
        <begin position="1211"/>
        <end position="1235"/>
    </location>
</feature>
<sequence>MQEQLIEGVDKEDIAIVCSKTTLSNVVKACHARAELSLCANPSCRFVLETTIPHKLISAAKKEKRLSYSLPSLLFCSHKCYINFMRVIAAVFQPSKPQDPAETPKDSSKIHNHSNTSNTTYVSPRRIFTSDSALVSNPSKHVKLTTSSMMVPMKKRKKKTHSLKPKRQTKSPSIKRLHSSSSSSLLVYKGEIKAGKLQKKKPKEPLIVSPHVVSTGAQKKPPNMESRPVSENTNPIIPDPGFKLAIQDAQRIKHSELLSVRSSTHETSDKAATDIPKPSHSEYLDNIDPVGRRTDTIGSNGFSQSGSGSHLFRKGKKRGKISSTSTPMEPLSATSEAELHRRYSSQSLLSSAHSLAPQSFVSQFPHAPFTATILSMLPLHLRLQRWLLSGGVCSHDPVQGSAFSFERKSSSARKSKINTEKKHTISIGYSDKRVVSEDNIKNPEPPVNPTDSIVKTSTPKEQIVEMKEQRDAKLLKKMKLESEREKQLQQESKMTESSSFAKSHESHRSLVASNSVTGSNERVRKEVHVLSSSEKATKRKQHPIVPGHSSSSGHAKKLQEQDLDEDKDQESSSSSGVPFLKVILRGHSPIPFRRKSEDNDSISVTRIGPSPKYRGTPGESHPLDHSKEHHHSSSSSGGDEYQFTLKDGTISSTPGPNPFHPHHSLAGTGYGGVSASVDSSALRNPISSSVPPNNITYRSQELSIKSQYMTRPQSRSMSFESQPSWGNIQRFDKPHAQQGVDGTVDKGSVKGSPFGSLTGIPPKPQDGGRRFSGDGSEGSKRKSVSFGPVEDIDGQDEEDERHQLGSHDIDAHEEERKRELDAREEERIRFREQDRDQNMFGRASQMDMSSPGSLPPIPVVRPNPQQGRTVAILTPGSSNNVITASDIGKNAMLVSVSEEEGDLDSPHSVKTRSTTFSSEYDDHDGYDEKKSSSAFQHICIDGVRTMKGRKDIQQQQAGQERPSLGQESEKGFKEALGADRGHVSGDVNDSRRNVMFALDDSEDGSDPMEELSASVSSHISSSIEDDMPMGHDILLISKEARENNQNQNLTVDPPVLLEKDDLFDQYTPTPVQTRFSIEEQQEEDIGGKCHGYDEEDHHESGSHHFQGREKDGDDLEQGRQDQNDENPGDNGMVVTVERSVDAENEEKSVRFSDAVSDVRRGSCLSVTFDLADEEKEHSDNNEEKSVRFSDAVSDVRRGSCLSVTFDLADEEKEHSDNVSHREAISARSDRSKDTLSPKYADIQRSWSEEKMLTDENNKGGSGKSVKMPTMKSTKGSGMVSGTTSDQQQESRVSSPYSHESEFSDPHHMYTPRTHSLSYHYPFQPFSTPQTVPLGIHSNQTSYSAFYSGDWKSFHHTPLHSPGIASARSLNSLPSFPPPDQDPHEDRQAEASRTHGSGSEFTYPQQHVNSRGVNSPNLLDEEESFSSDDSQPVLLSSLSGISHTQSYKSLPADIPQSGIQPNNPMFSSLPAPIVLDRALVLSQSLIEGVSCMYEGIKDNVKHSGFPGSVVVSPHMTAPILLCSLDPTILSLLLALRLAPIPLPVSLGEYRDVGVIFGLAALWIEVFERMEWIGAFDDRKSVSGHSKKGKGSKHSESEKGMKLTSKQSKGSSSESRKGRIKDNSPSQISPKTDKFGSSIDVLALLTTHTRHLPWLRNLKLHEALALVKIIIVGYFKVKSGKI</sequence>
<feature type="compositionally biased region" description="Basic and acidic residues" evidence="1">
    <location>
        <begin position="1246"/>
        <end position="1257"/>
    </location>
</feature>
<feature type="region of interest" description="Disordered" evidence="1">
    <location>
        <begin position="946"/>
        <end position="1026"/>
    </location>
</feature>
<comment type="caution">
    <text evidence="2">The sequence shown here is derived from an EMBL/GenBank/DDBJ whole genome shotgun (WGS) entry which is preliminary data.</text>
</comment>
<feature type="compositionally biased region" description="Basic and acidic residues" evidence="1">
    <location>
        <begin position="967"/>
        <end position="992"/>
    </location>
</feature>
<feature type="compositionally biased region" description="Polar residues" evidence="1">
    <location>
        <begin position="1270"/>
        <end position="1297"/>
    </location>
</feature>
<feature type="compositionally biased region" description="Polar residues" evidence="1">
    <location>
        <begin position="113"/>
        <end position="122"/>
    </location>
</feature>
<accession>A0ABQ5K651</accession>
<feature type="region of interest" description="Disordered" evidence="1">
    <location>
        <begin position="437"/>
        <end position="462"/>
    </location>
</feature>
<protein>
    <submittedName>
        <fullName evidence="2">Uncharacterized protein</fullName>
    </submittedName>
</protein>
<feature type="compositionally biased region" description="Low complexity" evidence="1">
    <location>
        <begin position="298"/>
        <end position="309"/>
    </location>
</feature>
<feature type="compositionally biased region" description="Low complexity" evidence="1">
    <location>
        <begin position="1012"/>
        <end position="1022"/>
    </location>
</feature>
<feature type="compositionally biased region" description="Basic residues" evidence="1">
    <location>
        <begin position="153"/>
        <end position="178"/>
    </location>
</feature>
<feature type="compositionally biased region" description="Basic and acidic residues" evidence="1">
    <location>
        <begin position="1085"/>
        <end position="1122"/>
    </location>
</feature>
<keyword evidence="3" id="KW-1185">Reference proteome</keyword>
<evidence type="ECO:0000313" key="3">
    <source>
        <dbReference type="Proteomes" id="UP001057375"/>
    </source>
</evidence>
<feature type="compositionally biased region" description="Basic and acidic residues" evidence="1">
    <location>
        <begin position="766"/>
        <end position="780"/>
    </location>
</feature>
<feature type="region of interest" description="Disordered" evidence="1">
    <location>
        <begin position="897"/>
        <end position="934"/>
    </location>
</feature>
<feature type="compositionally biased region" description="Polar residues" evidence="1">
    <location>
        <begin position="1393"/>
        <end position="1416"/>
    </location>
</feature>
<organism evidence="2 3">
    <name type="scientific">Aduncisulcus paluster</name>
    <dbReference type="NCBI Taxonomy" id="2918883"/>
    <lineage>
        <taxon>Eukaryota</taxon>
        <taxon>Metamonada</taxon>
        <taxon>Carpediemonas-like organisms</taxon>
        <taxon>Aduncisulcus</taxon>
    </lineage>
</organism>
<feature type="compositionally biased region" description="Basic and acidic residues" evidence="1">
    <location>
        <begin position="263"/>
        <end position="283"/>
    </location>
</feature>
<feature type="compositionally biased region" description="Basic residues" evidence="1">
    <location>
        <begin position="311"/>
        <end position="320"/>
    </location>
</feature>
<name>A0ABQ5K651_9EUKA</name>
<feature type="compositionally biased region" description="Polar residues" evidence="1">
    <location>
        <begin position="511"/>
        <end position="520"/>
    </location>
</feature>
<feature type="compositionally biased region" description="Polar residues" evidence="1">
    <location>
        <begin position="449"/>
        <end position="460"/>
    </location>
</feature>
<feature type="region of interest" description="Disordered" evidence="1">
    <location>
        <begin position="1172"/>
        <end position="1193"/>
    </location>
</feature>
<evidence type="ECO:0000256" key="1">
    <source>
        <dbReference type="SAM" id="MobiDB-lite"/>
    </source>
</evidence>
<dbReference type="EMBL" id="BQXS01000089">
    <property type="protein sequence ID" value="GKT27893.1"/>
    <property type="molecule type" value="Genomic_DNA"/>
</dbReference>
<proteinExistence type="predicted"/>
<feature type="compositionally biased region" description="Polar residues" evidence="1">
    <location>
        <begin position="489"/>
        <end position="501"/>
    </location>
</feature>
<feature type="region of interest" description="Disordered" evidence="1">
    <location>
        <begin position="257"/>
        <end position="339"/>
    </location>
</feature>
<feature type="region of interest" description="Disordered" evidence="1">
    <location>
        <begin position="1207"/>
        <end position="1308"/>
    </location>
</feature>
<feature type="compositionally biased region" description="Acidic residues" evidence="1">
    <location>
        <begin position="999"/>
        <end position="1009"/>
    </location>
</feature>
<feature type="compositionally biased region" description="Basic and acidic residues" evidence="1">
    <location>
        <begin position="1298"/>
        <end position="1307"/>
    </location>
</feature>
<reference evidence="2" key="1">
    <citation type="submission" date="2022-03" db="EMBL/GenBank/DDBJ databases">
        <title>Draft genome sequence of Aduncisulcus paluster, a free-living microaerophilic Fornicata.</title>
        <authorList>
            <person name="Yuyama I."/>
            <person name="Kume K."/>
            <person name="Tamura T."/>
            <person name="Inagaki Y."/>
            <person name="Hashimoto T."/>
        </authorList>
    </citation>
    <scope>NUCLEOTIDE SEQUENCE</scope>
    <source>
        <strain evidence="2">NY0171</strain>
    </source>
</reference>
<feature type="compositionally biased region" description="Basic and acidic residues" evidence="1">
    <location>
        <begin position="1138"/>
        <end position="1149"/>
    </location>
</feature>
<feature type="region of interest" description="Disordered" evidence="1">
    <location>
        <begin position="96"/>
        <end position="122"/>
    </location>
</feature>
<feature type="region of interest" description="Disordered" evidence="1">
    <location>
        <begin position="214"/>
        <end position="239"/>
    </location>
</feature>
<feature type="compositionally biased region" description="Basic and acidic residues" evidence="1">
    <location>
        <begin position="1380"/>
        <end position="1392"/>
    </location>
</feature>
<feature type="region of interest" description="Disordered" evidence="1">
    <location>
        <begin position="1067"/>
        <end position="1149"/>
    </location>
</feature>
<evidence type="ECO:0000313" key="2">
    <source>
        <dbReference type="EMBL" id="GKT27893.1"/>
    </source>
</evidence>
<feature type="compositionally biased region" description="Basic and acidic residues" evidence="1">
    <location>
        <begin position="1174"/>
        <end position="1193"/>
    </location>
</feature>
<feature type="region of interest" description="Disordered" evidence="1">
    <location>
        <begin position="480"/>
        <end position="872"/>
    </location>
</feature>
<feature type="compositionally biased region" description="Basic and acidic residues" evidence="1">
    <location>
        <begin position="800"/>
        <end position="837"/>
    </location>
</feature>
<feature type="compositionally biased region" description="Polar residues" evidence="1">
    <location>
        <begin position="676"/>
        <end position="727"/>
    </location>
</feature>
<feature type="region of interest" description="Disordered" evidence="1">
    <location>
        <begin position="1578"/>
        <end position="1630"/>
    </location>
</feature>
<dbReference type="Proteomes" id="UP001057375">
    <property type="component" value="Unassembled WGS sequence"/>
</dbReference>
<feature type="compositionally biased region" description="Polar residues" evidence="1">
    <location>
        <begin position="321"/>
        <end position="335"/>
    </location>
</feature>
<feature type="compositionally biased region" description="Acidic residues" evidence="1">
    <location>
        <begin position="790"/>
        <end position="799"/>
    </location>
</feature>
<feature type="region of interest" description="Disordered" evidence="1">
    <location>
        <begin position="1364"/>
        <end position="1430"/>
    </location>
</feature>
<gene>
    <name evidence="2" type="ORF">ADUPG1_000262</name>
</gene>